<dbReference type="EMBL" id="FTNR01000008">
    <property type="protein sequence ID" value="SIS04086.1"/>
    <property type="molecule type" value="Genomic_DNA"/>
</dbReference>
<keyword evidence="2" id="KW-1185">Reference proteome</keyword>
<gene>
    <name evidence="1" type="ORF">SAMN05421752_108120</name>
</gene>
<protein>
    <submittedName>
        <fullName evidence="1">Uncharacterized protein</fullName>
    </submittedName>
</protein>
<accession>A0A1N7FV03</accession>
<dbReference type="Proteomes" id="UP000185936">
    <property type="component" value="Unassembled WGS sequence"/>
</dbReference>
<name>A0A1N7FV03_9EURY</name>
<dbReference type="STRING" id="308853.SAMN05421752_108120"/>
<dbReference type="AlphaFoldDB" id="A0A1N7FV03"/>
<reference evidence="2" key="1">
    <citation type="submission" date="2017-01" db="EMBL/GenBank/DDBJ databases">
        <authorList>
            <person name="Varghese N."/>
            <person name="Submissions S."/>
        </authorList>
    </citation>
    <scope>NUCLEOTIDE SEQUENCE [LARGE SCALE GENOMIC DNA]</scope>
    <source>
        <strain evidence="2">type strain: HArc-</strain>
    </source>
</reference>
<proteinExistence type="predicted"/>
<sequence length="241" mass="27538">MLTDAHIGEPVDTFGRIGTRPISAARHIERSVRWLRFGTLDDVALPCERTEISPSPSQEEKHFCPRPFLADVSTEAPPRVEVYPDREVVVEFDPELTFECVDDCTWCCQHGVLLYDQDLLELAQRANLAETTTEFRGEKFVTREEKDREDHVAEDGCACAFLREDGLCSLHLEEDWKPTRCSVFPLGVWLEDGDLHVDIRDSAHDHCEGLNVSERSVIDNLEAFLPEVLWDLENPDSDREL</sequence>
<evidence type="ECO:0000313" key="2">
    <source>
        <dbReference type="Proteomes" id="UP000185936"/>
    </source>
</evidence>
<organism evidence="1 2">
    <name type="scientific">Natronorubrum thiooxidans</name>
    <dbReference type="NCBI Taxonomy" id="308853"/>
    <lineage>
        <taxon>Archaea</taxon>
        <taxon>Methanobacteriati</taxon>
        <taxon>Methanobacteriota</taxon>
        <taxon>Stenosarchaea group</taxon>
        <taxon>Halobacteria</taxon>
        <taxon>Halobacteriales</taxon>
        <taxon>Natrialbaceae</taxon>
        <taxon>Natronorubrum</taxon>
    </lineage>
</organism>
<evidence type="ECO:0000313" key="1">
    <source>
        <dbReference type="EMBL" id="SIS04086.1"/>
    </source>
</evidence>